<feature type="transmembrane region" description="Helical" evidence="2">
    <location>
        <begin position="113"/>
        <end position="134"/>
    </location>
</feature>
<evidence type="ECO:0000256" key="2">
    <source>
        <dbReference type="SAM" id="Phobius"/>
    </source>
</evidence>
<keyword evidence="4" id="KW-1185">Reference proteome</keyword>
<comment type="caution">
    <text evidence="3">The sequence shown here is derived from an EMBL/GenBank/DDBJ whole genome shotgun (WGS) entry which is preliminary data.</text>
</comment>
<keyword evidence="1" id="KW-0175">Coiled coil</keyword>
<gene>
    <name evidence="3" type="ORF">MKY91_18870</name>
</gene>
<organism evidence="3 4">
    <name type="scientific">Alkalicoccobacillus gibsonii</name>
    <dbReference type="NCBI Taxonomy" id="79881"/>
    <lineage>
        <taxon>Bacteria</taxon>
        <taxon>Bacillati</taxon>
        <taxon>Bacillota</taxon>
        <taxon>Bacilli</taxon>
        <taxon>Bacillales</taxon>
        <taxon>Bacillaceae</taxon>
        <taxon>Alkalicoccobacillus</taxon>
    </lineage>
</organism>
<accession>A0ABU9VMV4</accession>
<keyword evidence="2" id="KW-1133">Transmembrane helix</keyword>
<dbReference type="NCBIfam" id="NF038403">
    <property type="entry name" value="perm_prefix_1"/>
    <property type="match status" value="1"/>
</dbReference>
<keyword evidence="2" id="KW-0812">Transmembrane</keyword>
<dbReference type="Proteomes" id="UP001418796">
    <property type="component" value="Unassembled WGS sequence"/>
</dbReference>
<keyword evidence="2" id="KW-0472">Membrane</keyword>
<reference evidence="3 4" key="1">
    <citation type="submission" date="2024-03" db="EMBL/GenBank/DDBJ databases">
        <title>Bacilli Hybrid Assemblies.</title>
        <authorList>
            <person name="Kovac J."/>
        </authorList>
    </citation>
    <scope>NUCLEOTIDE SEQUENCE [LARGE SCALE GENOMIC DNA]</scope>
    <source>
        <strain evidence="3 4">FSL R7-0666</strain>
    </source>
</reference>
<name>A0ABU9VMV4_9BACI</name>
<evidence type="ECO:0000313" key="4">
    <source>
        <dbReference type="Proteomes" id="UP001418796"/>
    </source>
</evidence>
<evidence type="ECO:0000313" key="3">
    <source>
        <dbReference type="EMBL" id="MEN0645229.1"/>
    </source>
</evidence>
<dbReference type="InterPro" id="IPR047928">
    <property type="entry name" value="Perm_prefix_1"/>
</dbReference>
<dbReference type="RefSeq" id="WP_343131820.1">
    <property type="nucleotide sequence ID" value="NZ_JBCITK010000001.1"/>
</dbReference>
<feature type="coiled-coil region" evidence="1">
    <location>
        <begin position="22"/>
        <end position="49"/>
    </location>
</feature>
<evidence type="ECO:0000256" key="1">
    <source>
        <dbReference type="SAM" id="Coils"/>
    </source>
</evidence>
<feature type="transmembrane region" description="Helical" evidence="2">
    <location>
        <begin position="86"/>
        <end position="107"/>
    </location>
</feature>
<proteinExistence type="predicted"/>
<dbReference type="EMBL" id="JBCITK010000001">
    <property type="protein sequence ID" value="MEN0645229.1"/>
    <property type="molecule type" value="Genomic_DNA"/>
</dbReference>
<sequence length="142" mass="16596">MKKIQQHVERLFQDLPETDEVVQVKEEIIMNLEEKAQDLMEQGKNEEDAINKTIVDFGDIDEIKAELQGTTTPATTKPRKKTHPKLNLLFSIWGSALIIALMVFMNLEYSPQTIWFVYPTFAILWWPLSMYFHWLKQGGRKA</sequence>
<protein>
    <submittedName>
        <fullName evidence="3">Permease prefix domain 1-containing protein</fullName>
    </submittedName>
</protein>